<dbReference type="EMBL" id="SMCS01000006">
    <property type="protein sequence ID" value="TCV92764.1"/>
    <property type="molecule type" value="Genomic_DNA"/>
</dbReference>
<organism evidence="2 3">
    <name type="scientific">Luteibacter rhizovicinus</name>
    <dbReference type="NCBI Taxonomy" id="242606"/>
    <lineage>
        <taxon>Bacteria</taxon>
        <taxon>Pseudomonadati</taxon>
        <taxon>Pseudomonadota</taxon>
        <taxon>Gammaproteobacteria</taxon>
        <taxon>Lysobacterales</taxon>
        <taxon>Rhodanobacteraceae</taxon>
        <taxon>Luteibacter</taxon>
    </lineage>
</organism>
<feature type="compositionally biased region" description="Basic and acidic residues" evidence="1">
    <location>
        <begin position="1"/>
        <end position="11"/>
    </location>
</feature>
<reference evidence="2 3" key="1">
    <citation type="submission" date="2019-03" db="EMBL/GenBank/DDBJ databases">
        <title>Above-ground endophytic microbial communities from plants in different locations in the United States.</title>
        <authorList>
            <person name="Frank C."/>
        </authorList>
    </citation>
    <scope>NUCLEOTIDE SEQUENCE [LARGE SCALE GENOMIC DNA]</scope>
    <source>
        <strain evidence="2 3">LP_13_YM</strain>
    </source>
</reference>
<name>A0A4R3YNN3_9GAMM</name>
<sequence length="55" mass="6052">MQRSQQKRDYGSSDPAMLRSLASKGMPMPAMTRPAPPSMQRSAKSVKHKTSHPSP</sequence>
<proteinExistence type="predicted"/>
<feature type="region of interest" description="Disordered" evidence="1">
    <location>
        <begin position="1"/>
        <end position="55"/>
    </location>
</feature>
<evidence type="ECO:0000256" key="1">
    <source>
        <dbReference type="SAM" id="MobiDB-lite"/>
    </source>
</evidence>
<keyword evidence="3" id="KW-1185">Reference proteome</keyword>
<gene>
    <name evidence="2" type="ORF">EC912_106102</name>
</gene>
<accession>A0A4R3YNN3</accession>
<comment type="caution">
    <text evidence="2">The sequence shown here is derived from an EMBL/GenBank/DDBJ whole genome shotgun (WGS) entry which is preliminary data.</text>
</comment>
<protein>
    <submittedName>
        <fullName evidence="2">Uncharacterized protein</fullName>
    </submittedName>
</protein>
<dbReference type="RefSeq" id="WP_165973624.1">
    <property type="nucleotide sequence ID" value="NZ_SMCS01000006.1"/>
</dbReference>
<dbReference type="AlphaFoldDB" id="A0A4R3YNN3"/>
<feature type="compositionally biased region" description="Basic residues" evidence="1">
    <location>
        <begin position="44"/>
        <end position="55"/>
    </location>
</feature>
<evidence type="ECO:0000313" key="2">
    <source>
        <dbReference type="EMBL" id="TCV92764.1"/>
    </source>
</evidence>
<dbReference type="Proteomes" id="UP000295645">
    <property type="component" value="Unassembled WGS sequence"/>
</dbReference>
<evidence type="ECO:0000313" key="3">
    <source>
        <dbReference type="Proteomes" id="UP000295645"/>
    </source>
</evidence>